<dbReference type="PANTHER" id="PTHR30203">
    <property type="entry name" value="OUTER MEMBRANE CATION EFFLUX PROTEIN"/>
    <property type="match status" value="1"/>
</dbReference>
<comment type="subcellular location">
    <subcellularLocation>
        <location evidence="2">Cell outer membrane</location>
        <topology evidence="2">Lipid-anchor</topology>
    </subcellularLocation>
</comment>
<keyword evidence="2" id="KW-0449">Lipoprotein</keyword>
<proteinExistence type="inferred from homology"/>
<dbReference type="SUPFAM" id="SSF56954">
    <property type="entry name" value="Outer membrane efflux proteins (OEP)"/>
    <property type="match status" value="1"/>
</dbReference>
<dbReference type="RefSeq" id="WP_104597361.1">
    <property type="nucleotide sequence ID" value="NZ_MIGV01000004.1"/>
</dbReference>
<keyword evidence="2" id="KW-0472">Membrane</keyword>
<dbReference type="Proteomes" id="UP000238270">
    <property type="component" value="Unassembled WGS sequence"/>
</dbReference>
<protein>
    <submittedName>
        <fullName evidence="3">OprM</fullName>
    </submittedName>
</protein>
<dbReference type="Pfam" id="PF02321">
    <property type="entry name" value="OEP"/>
    <property type="match status" value="2"/>
</dbReference>
<dbReference type="InterPro" id="IPR010131">
    <property type="entry name" value="MdtP/NodT-like"/>
</dbReference>
<dbReference type="Gene3D" id="1.20.1600.10">
    <property type="entry name" value="Outer membrane efflux proteins (OEP)"/>
    <property type="match status" value="1"/>
</dbReference>
<dbReference type="Gene3D" id="2.20.200.10">
    <property type="entry name" value="Outer membrane efflux proteins (OEP)"/>
    <property type="match status" value="1"/>
</dbReference>
<dbReference type="GO" id="GO:0009279">
    <property type="term" value="C:cell outer membrane"/>
    <property type="evidence" value="ECO:0007669"/>
    <property type="project" value="UniProtKB-SubCell"/>
</dbReference>
<keyword evidence="2" id="KW-0564">Palmitate</keyword>
<dbReference type="NCBIfam" id="TIGR01845">
    <property type="entry name" value="outer_NodT"/>
    <property type="match status" value="1"/>
</dbReference>
<evidence type="ECO:0000313" key="4">
    <source>
        <dbReference type="Proteomes" id="UP000238270"/>
    </source>
</evidence>
<dbReference type="PANTHER" id="PTHR30203:SF29">
    <property type="entry name" value="PROTEIN CYAE"/>
    <property type="match status" value="1"/>
</dbReference>
<evidence type="ECO:0000313" key="3">
    <source>
        <dbReference type="EMBL" id="PPT77611.1"/>
    </source>
</evidence>
<sequence length="471" mass="49255">MLLALLTGCTTQGSYQSTRLEAPEAWTMPAPEAAIATPSDEAWWRQLKDPAVDFLAEAALNDSPSVAQAIARVDEARALLGTTSAQRIPSVDVNGNTTRGRSLNINSASGGTILSTQSGVGPGLSWEIDLFGRVRNSVEAGRLRIQARDADAKAARLALTSQIGDLVLDLRACELSIAVLHEEIDSREKTLALTRQRLDTGFVAPIEEARAQSGLASARTTVATRQETCARHINALVAITGQPRATVQGVVTVDTQAAGVEQLVTAIPPSPVVQLAMPATILAAHPAVVAAEREAAAAWSEIAVARAERLPRLDLAAALSGQWLRAAGQSVRETVWSLGPTLAAPVFDGGRGAANVSAAQARHRAAEANLRLVVRAAAQDVENAMAAIESAAARRRSTLDAVTAAKRVLDATQARWNAGAVSLFEVEDARRQLADAQDSAIAAAYDSNRAWIALVRASGHATAATPSGALS</sequence>
<dbReference type="GO" id="GO:0015562">
    <property type="term" value="F:efflux transmembrane transporter activity"/>
    <property type="evidence" value="ECO:0007669"/>
    <property type="project" value="InterPro"/>
</dbReference>
<keyword evidence="2" id="KW-1134">Transmembrane beta strand</keyword>
<comment type="caution">
    <text evidence="3">The sequence shown here is derived from an EMBL/GenBank/DDBJ whole genome shotgun (WGS) entry which is preliminary data.</text>
</comment>
<evidence type="ECO:0000256" key="1">
    <source>
        <dbReference type="ARBA" id="ARBA00007613"/>
    </source>
</evidence>
<name>A0A2S6Z7T9_9XANT</name>
<organism evidence="3 4">
    <name type="scientific">Xanthomonas arboricola pv. populi</name>
    <dbReference type="NCBI Taxonomy" id="487823"/>
    <lineage>
        <taxon>Bacteria</taxon>
        <taxon>Pseudomonadati</taxon>
        <taxon>Pseudomonadota</taxon>
        <taxon>Gammaproteobacteria</taxon>
        <taxon>Lysobacterales</taxon>
        <taxon>Lysobacteraceae</taxon>
        <taxon>Xanthomonas</taxon>
    </lineage>
</organism>
<dbReference type="EMBL" id="MIGV01000004">
    <property type="protein sequence ID" value="PPT77611.1"/>
    <property type="molecule type" value="Genomic_DNA"/>
</dbReference>
<dbReference type="AlphaFoldDB" id="A0A2S6Z7T9"/>
<keyword evidence="2" id="KW-0812">Transmembrane</keyword>
<evidence type="ECO:0000256" key="2">
    <source>
        <dbReference type="RuleBase" id="RU362097"/>
    </source>
</evidence>
<comment type="similarity">
    <text evidence="1 2">Belongs to the outer membrane factor (OMF) (TC 1.B.17) family.</text>
</comment>
<dbReference type="InterPro" id="IPR003423">
    <property type="entry name" value="OMP_efflux"/>
</dbReference>
<gene>
    <name evidence="3" type="ORF">XaplCFBP3122_06370</name>
</gene>
<accession>A0A2S6Z7T9</accession>
<reference evidence="3 4" key="1">
    <citation type="submission" date="2016-08" db="EMBL/GenBank/DDBJ databases">
        <title>Evolution of the type three secretion system and type three effector repertoires in Xanthomonas.</title>
        <authorList>
            <person name="Merda D."/>
            <person name="Briand M."/>
            <person name="Bosis E."/>
            <person name="Rousseau C."/>
            <person name="Portier P."/>
            <person name="Jacques M.-A."/>
            <person name="Fischer-Le Saux M."/>
        </authorList>
    </citation>
    <scope>NUCLEOTIDE SEQUENCE [LARGE SCALE GENOMIC DNA]</scope>
    <source>
        <strain evidence="3 4">CFBP 3122</strain>
    </source>
</reference>